<dbReference type="OrthoDB" id="5598028at2759"/>
<feature type="compositionally biased region" description="Basic and acidic residues" evidence="1">
    <location>
        <begin position="427"/>
        <end position="437"/>
    </location>
</feature>
<dbReference type="InterPro" id="IPR058933">
    <property type="entry name" value="YMC020W-like_ab_hydrolase"/>
</dbReference>
<feature type="region of interest" description="Disordered" evidence="1">
    <location>
        <begin position="840"/>
        <end position="866"/>
    </location>
</feature>
<proteinExistence type="predicted"/>
<feature type="compositionally biased region" description="Low complexity" evidence="1">
    <location>
        <begin position="49"/>
        <end position="63"/>
    </location>
</feature>
<feature type="compositionally biased region" description="Basic and acidic residues" evidence="1">
    <location>
        <begin position="387"/>
        <end position="403"/>
    </location>
</feature>
<protein>
    <recommendedName>
        <fullName evidence="2">YMC020W-like alpha/beta hydrolase domain-containing protein</fullName>
    </recommendedName>
</protein>
<accession>M3DCF5</accession>
<sequence length="966" mass="104671">MAPARKKTRLSSDNDDMQPALANDNQSAPNTTSPHDGARHASLSMDPNAAGVVSGNSSNSTSTPRKRSPHQAAPGPRHSWYSAASWKAKALPTAAVVARECVSVDKGVSSESSSKEDGIRKPSQSVSNSFKGSSRKSGPLVAEATRVHAVPDPASVPKPRKSLGADEKGKVCEKQQAKSVPVESKGIVEEEAPLPPEPAATPAPLEDDAKAETTSMRPASGGWFGWWSRPDGDNSEAEGLKSSNKTAIDDAIAEQANDTPLPGTPELDAQDDASTQQGSAAEDLIGGPQPEMSTSTKYGSARSWFGLWSKAQKEQAEEEERQREADRVQREQSEQETGEPRVEQASLPPVQVTGEAEATTTNVKSTESVEPKDDEDRPRSSGWAFWSKDKPKERSKVSEEDTQKLVGELAVADTPSQSHPEAAQFNEQRDANAEVKRSGSLLQRGRKQNVKSKDLSGETTAAATPTGSQVQTPAFFTPNDTPESSPAPVQRGKLKQIHPNLVLPTFRDTYPTVSEMGYLDRLTRYIGSSLHLTQPAKSVQHPHVSPQPHKVHKAIAIGVHGFFPAALLQRVLGQPTGTSIRFANYAAASIKKWCLEHQPDIKDVMIEKVALEGEGFVSDRVDTLWKLLLNWLSQLRQADFIMVACHSQGVPVATMLVAKLIQIGCLSPNARIGICAMAGINLGPFLEYKSRFFGGSALELFDFSDRTSKVSIAYANALDTCLRHGVRITLVGGLDDQLVSLESSLHTPLHHPYVNRTIFIDGQLHTSNFLIHLVVFAAKLRNLGVSDHGLLREISAPLAGSIVGGAGHSRVYDDPAVYRTAIEFALESSDVSPATFQIHRKTSVDESRKSMEEAASRRGSYASYPPNMTAANHMRRGSLGSLSLAPPGIAPVMSPYEPAASTGTAEKNPYVLPWAVRGMLEEDIVKKDPKLQLEVKELVKEFEEWKPTSKVLKDVRFRLEGVRSML</sequence>
<feature type="compositionally biased region" description="Basic and acidic residues" evidence="1">
    <location>
        <begin position="367"/>
        <end position="379"/>
    </location>
</feature>
<dbReference type="OMA" id="NSQRFEA"/>
<dbReference type="GeneID" id="27901495"/>
<dbReference type="RefSeq" id="XP_016763851.1">
    <property type="nucleotide sequence ID" value="XM_016904358.1"/>
</dbReference>
<gene>
    <name evidence="3" type="ORF">SEPMUDRAFT_147532</name>
</gene>
<feature type="compositionally biased region" description="Polar residues" evidence="1">
    <location>
        <begin position="122"/>
        <end position="136"/>
    </location>
</feature>
<evidence type="ECO:0000256" key="1">
    <source>
        <dbReference type="SAM" id="MobiDB-lite"/>
    </source>
</evidence>
<evidence type="ECO:0000259" key="2">
    <source>
        <dbReference type="Pfam" id="PF26147"/>
    </source>
</evidence>
<dbReference type="Pfam" id="PF26147">
    <property type="entry name" value="AB_HYDROLASE_YMC0-YMC35"/>
    <property type="match status" value="1"/>
</dbReference>
<feature type="compositionally biased region" description="Basic and acidic residues" evidence="1">
    <location>
        <begin position="311"/>
        <end position="342"/>
    </location>
</feature>
<dbReference type="EMBL" id="KB456261">
    <property type="protein sequence ID" value="EMF15730.1"/>
    <property type="molecule type" value="Genomic_DNA"/>
</dbReference>
<reference evidence="3 4" key="1">
    <citation type="journal article" date="2012" name="PLoS Pathog.">
        <title>Diverse lifestyles and strategies of plant pathogenesis encoded in the genomes of eighteen Dothideomycetes fungi.</title>
        <authorList>
            <person name="Ohm R.A."/>
            <person name="Feau N."/>
            <person name="Henrissat B."/>
            <person name="Schoch C.L."/>
            <person name="Horwitz B.A."/>
            <person name="Barry K.W."/>
            <person name="Condon B.J."/>
            <person name="Copeland A.C."/>
            <person name="Dhillon B."/>
            <person name="Glaser F."/>
            <person name="Hesse C.N."/>
            <person name="Kosti I."/>
            <person name="LaButti K."/>
            <person name="Lindquist E.A."/>
            <person name="Lucas S."/>
            <person name="Salamov A.A."/>
            <person name="Bradshaw R.E."/>
            <person name="Ciuffetti L."/>
            <person name="Hamelin R.C."/>
            <person name="Kema G.H.J."/>
            <person name="Lawrence C."/>
            <person name="Scott J.A."/>
            <person name="Spatafora J.W."/>
            <person name="Turgeon B.G."/>
            <person name="de Wit P.J.G.M."/>
            <person name="Zhong S."/>
            <person name="Goodwin S.B."/>
            <person name="Grigoriev I.V."/>
        </authorList>
    </citation>
    <scope>NUCLEOTIDE SEQUENCE [LARGE SCALE GENOMIC DNA]</scope>
    <source>
        <strain evidence="3 4">SO2202</strain>
    </source>
</reference>
<feature type="compositionally biased region" description="Polar residues" evidence="1">
    <location>
        <begin position="23"/>
        <end position="34"/>
    </location>
</feature>
<dbReference type="InterPro" id="IPR058934">
    <property type="entry name" value="YMC020W-like"/>
</dbReference>
<dbReference type="HOGENOM" id="CLU_010834_0_0_1"/>
<feature type="compositionally biased region" description="Basic and acidic residues" evidence="1">
    <location>
        <begin position="842"/>
        <end position="856"/>
    </location>
</feature>
<feature type="domain" description="YMC020W-like alpha/beta hydrolase" evidence="2">
    <location>
        <begin position="503"/>
        <end position="844"/>
    </location>
</feature>
<dbReference type="PANTHER" id="PTHR47349">
    <property type="entry name" value="CHROMOSOME 8, WHOLE GENOME SHOTGUN SEQUENCE"/>
    <property type="match status" value="1"/>
</dbReference>
<organism evidence="3 4">
    <name type="scientific">Sphaerulina musiva (strain SO2202)</name>
    <name type="common">Poplar stem canker fungus</name>
    <name type="synonym">Septoria musiva</name>
    <dbReference type="NCBI Taxonomy" id="692275"/>
    <lineage>
        <taxon>Eukaryota</taxon>
        <taxon>Fungi</taxon>
        <taxon>Dikarya</taxon>
        <taxon>Ascomycota</taxon>
        <taxon>Pezizomycotina</taxon>
        <taxon>Dothideomycetes</taxon>
        <taxon>Dothideomycetidae</taxon>
        <taxon>Mycosphaerellales</taxon>
        <taxon>Mycosphaerellaceae</taxon>
        <taxon>Sphaerulina</taxon>
    </lineage>
</organism>
<dbReference type="AlphaFoldDB" id="M3DCF5"/>
<feature type="region of interest" description="Disordered" evidence="1">
    <location>
        <begin position="105"/>
        <end position="298"/>
    </location>
</feature>
<dbReference type="Proteomes" id="UP000016931">
    <property type="component" value="Unassembled WGS sequence"/>
</dbReference>
<keyword evidence="4" id="KW-1185">Reference proteome</keyword>
<evidence type="ECO:0000313" key="4">
    <source>
        <dbReference type="Proteomes" id="UP000016931"/>
    </source>
</evidence>
<feature type="compositionally biased region" description="Polar residues" evidence="1">
    <location>
        <begin position="457"/>
        <end position="484"/>
    </location>
</feature>
<feature type="region of interest" description="Disordered" evidence="1">
    <location>
        <begin position="310"/>
        <end position="490"/>
    </location>
</feature>
<feature type="compositionally biased region" description="Basic and acidic residues" evidence="1">
    <location>
        <begin position="163"/>
        <end position="176"/>
    </location>
</feature>
<dbReference type="PANTHER" id="PTHR47349:SF1">
    <property type="entry name" value="AER328WP"/>
    <property type="match status" value="1"/>
</dbReference>
<name>M3DCF5_SPHMS</name>
<dbReference type="eggNOG" id="ENOG502QR2T">
    <property type="taxonomic scope" value="Eukaryota"/>
</dbReference>
<feature type="region of interest" description="Disordered" evidence="1">
    <location>
        <begin position="1"/>
        <end position="79"/>
    </location>
</feature>
<evidence type="ECO:0000313" key="3">
    <source>
        <dbReference type="EMBL" id="EMF15730.1"/>
    </source>
</evidence>